<sequence>MPQSHHLHVESLKIDSTGLTVLGALAKIFTPSSISALEITYIKEWGDNPLGIKALNDFLESRRDILKTFVLFSMAPRTKTVSQDGELTRLHALARCTKLDLVEVRWWNSTWSFEHLCHDVLSCLPPDIPRIRIHIRMKCSPYVTSLTDHVVWSTLAEGLSRFTALRALEVQLQCNAGLYWGGAGPSGHLSPRAQQAVHLQDIAALLESNQKRMRSCLSEELKAVTSLTMEYTMDNSMCYENIVREVWYRVDCESIRLLSDFSIY</sequence>
<dbReference type="AlphaFoldDB" id="A0A9P3LGD2"/>
<evidence type="ECO:0000313" key="2">
    <source>
        <dbReference type="Proteomes" id="UP000703269"/>
    </source>
</evidence>
<keyword evidence="2" id="KW-1185">Reference proteome</keyword>
<organism evidence="1 2">
    <name type="scientific">Phanerochaete sordida</name>
    <dbReference type="NCBI Taxonomy" id="48140"/>
    <lineage>
        <taxon>Eukaryota</taxon>
        <taxon>Fungi</taxon>
        <taxon>Dikarya</taxon>
        <taxon>Basidiomycota</taxon>
        <taxon>Agaricomycotina</taxon>
        <taxon>Agaricomycetes</taxon>
        <taxon>Polyporales</taxon>
        <taxon>Phanerochaetaceae</taxon>
        <taxon>Phanerochaete</taxon>
    </lineage>
</organism>
<proteinExistence type="predicted"/>
<accession>A0A9P3LGD2</accession>
<reference evidence="1 2" key="1">
    <citation type="submission" date="2021-08" db="EMBL/GenBank/DDBJ databases">
        <title>Draft Genome Sequence of Phanerochaete sordida strain YK-624.</title>
        <authorList>
            <person name="Mori T."/>
            <person name="Dohra H."/>
            <person name="Suzuki T."/>
            <person name="Kawagishi H."/>
            <person name="Hirai H."/>
        </authorList>
    </citation>
    <scope>NUCLEOTIDE SEQUENCE [LARGE SCALE GENOMIC DNA]</scope>
    <source>
        <strain evidence="1 2">YK-624</strain>
    </source>
</reference>
<comment type="caution">
    <text evidence="1">The sequence shown here is derived from an EMBL/GenBank/DDBJ whole genome shotgun (WGS) entry which is preliminary data.</text>
</comment>
<dbReference type="Proteomes" id="UP000703269">
    <property type="component" value="Unassembled WGS sequence"/>
</dbReference>
<gene>
    <name evidence="1" type="ORF">PsYK624_091260</name>
</gene>
<dbReference type="EMBL" id="BPQB01000029">
    <property type="protein sequence ID" value="GJE92967.1"/>
    <property type="molecule type" value="Genomic_DNA"/>
</dbReference>
<evidence type="ECO:0000313" key="1">
    <source>
        <dbReference type="EMBL" id="GJE92967.1"/>
    </source>
</evidence>
<protein>
    <submittedName>
        <fullName evidence="1">Uncharacterized protein</fullName>
    </submittedName>
</protein>
<name>A0A9P3LGD2_9APHY</name>